<sequence length="214" mass="25109">MKKKRILLALDADGTMTLTAKYLRLWAIEEFKRLDMHDALEYALAHPEQSTLLWPKYMRDITDQCVLQGDFMIHVEPSELVTKGLFDQLDKLQRRRTHVALDVVVCTHRGFHEKGESNTESWLKDHDKWGVVEKVHAIDPAEHPNKLLFLEQHYPDHDIHLLDDNPLFRSNEVHPRDDRLCIYSEEGNLPCYDNQIQFPGLHAYINFLELKMVA</sequence>
<reference evidence="1" key="1">
    <citation type="submission" date="2024-06" db="EMBL/GenBank/DDBJ databases">
        <authorList>
            <person name="Gannavaram S."/>
            <person name="Nemani S."/>
            <person name="Datta M."/>
            <person name="Picchiottino A."/>
            <person name="Mereddy A."/>
            <person name="Gannavaram N."/>
            <person name="Honeycutt C."/>
            <person name="Tran D."/>
            <person name="Choi K."/>
            <person name="Srinivasan K."/>
            <person name="Johnson A."/>
        </authorList>
    </citation>
    <scope>NUCLEOTIDE SEQUENCE</scope>
</reference>
<protein>
    <submittedName>
        <fullName evidence="1">5'(3')-deoxyribonucleotidase</fullName>
    </submittedName>
</protein>
<evidence type="ECO:0000313" key="1">
    <source>
        <dbReference type="EMBL" id="XCN28330.1"/>
    </source>
</evidence>
<dbReference type="EMBL" id="PP885733">
    <property type="protein sequence ID" value="XCN28330.1"/>
    <property type="molecule type" value="Genomic_DNA"/>
</dbReference>
<accession>A0AAU8L0Q8</accession>
<organism evidence="1">
    <name type="scientific">Pantoea phage Survivor</name>
    <dbReference type="NCBI Taxonomy" id="3232176"/>
    <lineage>
        <taxon>Viruses</taxon>
        <taxon>Duplodnaviria</taxon>
        <taxon>Heunggongvirae</taxon>
        <taxon>Uroviricota</taxon>
        <taxon>Caudoviricetes</taxon>
    </lineage>
</organism>
<name>A0AAU8L0Q8_9CAUD</name>
<proteinExistence type="predicted"/>